<gene>
    <name evidence="1" type="ORF">HPSA20_1578</name>
</gene>
<accession>T1UBN5</accession>
<sequence>MFFLSLQTASDNTRDKHNTKLISKHFFWPFHLLFSKNLVKF</sequence>
<evidence type="ECO:0000313" key="1">
    <source>
        <dbReference type="EMBL" id="AGT74786.1"/>
    </source>
</evidence>
<protein>
    <submittedName>
        <fullName evidence="1">Uncharacterized protein</fullName>
    </submittedName>
</protein>
<dbReference type="PATRIC" id="fig|1352356.3.peg.1540"/>
<dbReference type="KEGG" id="hpys:HPSA20_1578"/>
<reference evidence="1 2" key="1">
    <citation type="journal article" date="2013" name="Genome Announc.">
        <title>Genome Sequences of Three hpAfrica2 Strains of Helicobacter pylori.</title>
        <authorList>
            <person name="Duncan S.S."/>
            <person name="Bertoli M.T."/>
            <person name="Kersulyte D."/>
            <person name="Valk P.L."/>
            <person name="Tamma S."/>
            <person name="Segal I."/>
            <person name="McClain M.S."/>
            <person name="Cover T.L."/>
            <person name="Berg D.E."/>
        </authorList>
    </citation>
    <scope>NUCLEOTIDE SEQUENCE [LARGE SCALE GENOMIC DNA]</scope>
    <source>
        <strain evidence="1">SouthAfrica20</strain>
    </source>
</reference>
<evidence type="ECO:0000313" key="2">
    <source>
        <dbReference type="Proteomes" id="UP000015920"/>
    </source>
</evidence>
<dbReference type="AlphaFoldDB" id="T1UBN5"/>
<dbReference type="EMBL" id="CP006691">
    <property type="protein sequence ID" value="AGT74786.1"/>
    <property type="molecule type" value="Genomic_DNA"/>
</dbReference>
<name>T1UBN5_HELPX</name>
<organism evidence="1 2">
    <name type="scientific">Helicobacter pylori SouthAfrica20</name>
    <dbReference type="NCBI Taxonomy" id="1352356"/>
    <lineage>
        <taxon>Bacteria</taxon>
        <taxon>Pseudomonadati</taxon>
        <taxon>Campylobacterota</taxon>
        <taxon>Epsilonproteobacteria</taxon>
        <taxon>Campylobacterales</taxon>
        <taxon>Helicobacteraceae</taxon>
        <taxon>Helicobacter</taxon>
    </lineage>
</organism>
<dbReference type="HOGENOM" id="CLU_3271151_0_0_7"/>
<dbReference type="Proteomes" id="UP000015920">
    <property type="component" value="Chromosome"/>
</dbReference>
<proteinExistence type="predicted"/>